<sequence>MTGRGPAVTVGVPVWNGERYLAEALTALQEQELENIQVVVSDNGSTDGTLEIARSFAAEDDRFTVLTTEVNRGVTWNFNRVLHAADAPLFMWNAADDLVRPGHLVSCRSALDSHPDATIAFSRVVLIGADGERLGERDDEDLDFMSLGPVERLHEFFVRQAYQVIGYGGVFRSDVLRSMGGHPDFYGGDMALAVRMALRAPWIQVPDQLFWARNHEEQTNKLQASDPVRQTRAYREHRRRLAFPQWYLNHRLLAEAVLAPLPAAERARAVRVVLRDWTVENWRFFPYDLKRNAQLVRRGAGRSPA</sequence>
<dbReference type="InterPro" id="IPR050834">
    <property type="entry name" value="Glycosyltransf_2"/>
</dbReference>
<organism evidence="2 3">
    <name type="scientific">Isoptericola chiayiensis</name>
    <dbReference type="NCBI Taxonomy" id="579446"/>
    <lineage>
        <taxon>Bacteria</taxon>
        <taxon>Bacillati</taxon>
        <taxon>Actinomycetota</taxon>
        <taxon>Actinomycetes</taxon>
        <taxon>Micrococcales</taxon>
        <taxon>Promicromonosporaceae</taxon>
        <taxon>Isoptericola</taxon>
    </lineage>
</organism>
<dbReference type="InterPro" id="IPR001173">
    <property type="entry name" value="Glyco_trans_2-like"/>
</dbReference>
<dbReference type="PANTHER" id="PTHR43685:SF2">
    <property type="entry name" value="GLYCOSYLTRANSFERASE 2-LIKE DOMAIN-CONTAINING PROTEIN"/>
    <property type="match status" value="1"/>
</dbReference>
<dbReference type="SUPFAM" id="SSF53448">
    <property type="entry name" value="Nucleotide-diphospho-sugar transferases"/>
    <property type="match status" value="1"/>
</dbReference>
<dbReference type="PANTHER" id="PTHR43685">
    <property type="entry name" value="GLYCOSYLTRANSFERASE"/>
    <property type="match status" value="1"/>
</dbReference>
<dbReference type="EMBL" id="BAABID010000004">
    <property type="protein sequence ID" value="GAA4720053.1"/>
    <property type="molecule type" value="Genomic_DNA"/>
</dbReference>
<dbReference type="Gene3D" id="3.90.550.10">
    <property type="entry name" value="Spore Coat Polysaccharide Biosynthesis Protein SpsA, Chain A"/>
    <property type="match status" value="1"/>
</dbReference>
<accession>A0ABP8Y1Q5</accession>
<keyword evidence="3" id="KW-1185">Reference proteome</keyword>
<dbReference type="CDD" id="cd00761">
    <property type="entry name" value="Glyco_tranf_GTA_type"/>
    <property type="match status" value="1"/>
</dbReference>
<dbReference type="Pfam" id="PF00535">
    <property type="entry name" value="Glycos_transf_2"/>
    <property type="match status" value="1"/>
</dbReference>
<protein>
    <recommendedName>
        <fullName evidence="1">Glycosyltransferase 2-like domain-containing protein</fullName>
    </recommendedName>
</protein>
<proteinExistence type="predicted"/>
<comment type="caution">
    <text evidence="2">The sequence shown here is derived from an EMBL/GenBank/DDBJ whole genome shotgun (WGS) entry which is preliminary data.</text>
</comment>
<feature type="domain" description="Glycosyltransferase 2-like" evidence="1">
    <location>
        <begin position="9"/>
        <end position="131"/>
    </location>
</feature>
<evidence type="ECO:0000313" key="2">
    <source>
        <dbReference type="EMBL" id="GAA4720053.1"/>
    </source>
</evidence>
<dbReference type="InterPro" id="IPR029044">
    <property type="entry name" value="Nucleotide-diphossugar_trans"/>
</dbReference>
<evidence type="ECO:0000259" key="1">
    <source>
        <dbReference type="Pfam" id="PF00535"/>
    </source>
</evidence>
<name>A0ABP8Y1Q5_9MICO</name>
<gene>
    <name evidence="2" type="ORF">GCM10023216_06040</name>
</gene>
<evidence type="ECO:0000313" key="3">
    <source>
        <dbReference type="Proteomes" id="UP001500956"/>
    </source>
</evidence>
<dbReference type="Proteomes" id="UP001500956">
    <property type="component" value="Unassembled WGS sequence"/>
</dbReference>
<reference evidence="3" key="1">
    <citation type="journal article" date="2019" name="Int. J. Syst. Evol. Microbiol.">
        <title>The Global Catalogue of Microorganisms (GCM) 10K type strain sequencing project: providing services to taxonomists for standard genome sequencing and annotation.</title>
        <authorList>
            <consortium name="The Broad Institute Genomics Platform"/>
            <consortium name="The Broad Institute Genome Sequencing Center for Infectious Disease"/>
            <person name="Wu L."/>
            <person name="Ma J."/>
        </authorList>
    </citation>
    <scope>NUCLEOTIDE SEQUENCE [LARGE SCALE GENOMIC DNA]</scope>
    <source>
        <strain evidence="3">JCM 18063</strain>
    </source>
</reference>